<dbReference type="Ensembl" id="ENSOMET00000036147.1">
    <property type="protein sequence ID" value="ENSOMEP00000035241.1"/>
    <property type="gene ID" value="ENSOMEG00000000587.1"/>
</dbReference>
<evidence type="ECO:0000313" key="2">
    <source>
        <dbReference type="Ensembl" id="ENSOMEP00000035241.1"/>
    </source>
</evidence>
<protein>
    <recommendedName>
        <fullName evidence="4">L1 transposable element RRM domain-containing protein</fullName>
    </recommendedName>
</protein>
<accession>A0A3B3DZ89</accession>
<dbReference type="OMA" id="NIEYATR"/>
<dbReference type="GeneTree" id="ENSGT01030000234923"/>
<dbReference type="Gene3D" id="3.30.70.1820">
    <property type="entry name" value="L1 transposable element, RRM domain"/>
    <property type="match status" value="1"/>
</dbReference>
<evidence type="ECO:0008006" key="4">
    <source>
        <dbReference type="Google" id="ProtNLM"/>
    </source>
</evidence>
<dbReference type="SUPFAM" id="SSF90257">
    <property type="entry name" value="Myosin rod fragments"/>
    <property type="match status" value="1"/>
</dbReference>
<sequence length="237" mass="27358">MQAELTSHFDSKIGELQSTLITMNGSISVLSEQVSMMEQRISENQDNLTNIETRVTFLEKENSYLRDKVDDLENRSRSSNLRFLRIPERAEGRDMVEFIQRLIPRLLGADNFPVPPVIERAHRSPTTSRPNAKNGPRPILVKFLNVQDKMKILRLSRDKGDLLFDGVQVYIYPDYSAALLERRRLFDPIKIKLREKNIQYSLRYPASLRISIDGKFTSFRCPKDAEVFLRSLPNGAS</sequence>
<reference evidence="2" key="2">
    <citation type="submission" date="2025-09" db="UniProtKB">
        <authorList>
            <consortium name="Ensembl"/>
        </authorList>
    </citation>
    <scope>IDENTIFICATION</scope>
</reference>
<keyword evidence="3" id="KW-1185">Reference proteome</keyword>
<dbReference type="InterPro" id="IPR004244">
    <property type="entry name" value="Transposase_22"/>
</dbReference>
<evidence type="ECO:0000256" key="1">
    <source>
        <dbReference type="SAM" id="Coils"/>
    </source>
</evidence>
<name>A0A3B3DZ89_ORYME</name>
<evidence type="ECO:0000313" key="3">
    <source>
        <dbReference type="Proteomes" id="UP000261560"/>
    </source>
</evidence>
<feature type="coiled-coil region" evidence="1">
    <location>
        <begin position="41"/>
        <end position="75"/>
    </location>
</feature>
<dbReference type="InterPro" id="IPR042566">
    <property type="entry name" value="L1_C"/>
</dbReference>
<proteinExistence type="predicted"/>
<dbReference type="Gene3D" id="1.20.5.340">
    <property type="match status" value="1"/>
</dbReference>
<reference evidence="2" key="1">
    <citation type="submission" date="2025-08" db="UniProtKB">
        <authorList>
            <consortium name="Ensembl"/>
        </authorList>
    </citation>
    <scope>IDENTIFICATION</scope>
</reference>
<dbReference type="PANTHER" id="PTHR11505">
    <property type="entry name" value="L1 TRANSPOSABLE ELEMENT-RELATED"/>
    <property type="match status" value="1"/>
</dbReference>
<dbReference type="Proteomes" id="UP000261560">
    <property type="component" value="Unplaced"/>
</dbReference>
<dbReference type="Gene3D" id="3.30.250.20">
    <property type="entry name" value="L1 transposable element, C-terminal domain"/>
    <property type="match status" value="1"/>
</dbReference>
<keyword evidence="1" id="KW-0175">Coiled coil</keyword>
<dbReference type="AlphaFoldDB" id="A0A3B3DZ89"/>
<organism evidence="2 3">
    <name type="scientific">Oryzias melastigma</name>
    <name type="common">Marine medaka</name>
    <dbReference type="NCBI Taxonomy" id="30732"/>
    <lineage>
        <taxon>Eukaryota</taxon>
        <taxon>Metazoa</taxon>
        <taxon>Chordata</taxon>
        <taxon>Craniata</taxon>
        <taxon>Vertebrata</taxon>
        <taxon>Euteleostomi</taxon>
        <taxon>Actinopterygii</taxon>
        <taxon>Neopterygii</taxon>
        <taxon>Teleostei</taxon>
        <taxon>Neoteleostei</taxon>
        <taxon>Acanthomorphata</taxon>
        <taxon>Ovalentaria</taxon>
        <taxon>Atherinomorphae</taxon>
        <taxon>Beloniformes</taxon>
        <taxon>Adrianichthyidae</taxon>
        <taxon>Oryziinae</taxon>
        <taxon>Oryzias</taxon>
    </lineage>
</organism>
<dbReference type="PaxDb" id="30732-ENSOMEP00000035241"/>